<dbReference type="InterPro" id="IPR029044">
    <property type="entry name" value="Nucleotide-diphossugar_trans"/>
</dbReference>
<dbReference type="SUPFAM" id="SSF53448">
    <property type="entry name" value="Nucleotide-diphospho-sugar transferases"/>
    <property type="match status" value="1"/>
</dbReference>
<protein>
    <recommendedName>
        <fullName evidence="3">Glycosyltransferase family 2 protein</fullName>
    </recommendedName>
</protein>
<name>A0ABW2ZGV6_9SPHI</name>
<sequence>MNQKVSLQINLAPGDFPHVQHLLPHQLNRLQAQVNEIILTVDTQPGNGRFADGWFKHESSLKHWLETVIEPNYPVKIVPVNYTPAVKQEVARYFFNKDNIPVKDFRGGPFYAYFFGLHTAANDLVFHLDSDIFLGGGSPQWVEEAVKYLKDDLSCFVMAPLPGPPRDDDTLVDQRIIEKIAPFTWQLEGMSTRIFLMDRSKFKAHKLELDKPSLRMQLKAIIEQHDIAELPERLIANYIKSHNLKRIDFLGTAKGMWSLHPPYRTASFYKQLPEIIRQVEANNLPLRQRGFYDLIDEVCDWTEAREKIKQNRWWRR</sequence>
<dbReference type="Proteomes" id="UP001597073">
    <property type="component" value="Unassembled WGS sequence"/>
</dbReference>
<proteinExistence type="predicted"/>
<dbReference type="RefSeq" id="WP_377142555.1">
    <property type="nucleotide sequence ID" value="NZ_JBHTIA010000007.1"/>
</dbReference>
<accession>A0ABW2ZGV6</accession>
<dbReference type="EMBL" id="JBHTIA010000007">
    <property type="protein sequence ID" value="MFD0765426.1"/>
    <property type="molecule type" value="Genomic_DNA"/>
</dbReference>
<evidence type="ECO:0000313" key="2">
    <source>
        <dbReference type="Proteomes" id="UP001597073"/>
    </source>
</evidence>
<gene>
    <name evidence="1" type="ORF">ACFQZI_11235</name>
</gene>
<comment type="caution">
    <text evidence="1">The sequence shown here is derived from an EMBL/GenBank/DDBJ whole genome shotgun (WGS) entry which is preliminary data.</text>
</comment>
<reference evidence="2" key="1">
    <citation type="journal article" date="2019" name="Int. J. Syst. Evol. Microbiol.">
        <title>The Global Catalogue of Microorganisms (GCM) 10K type strain sequencing project: providing services to taxonomists for standard genome sequencing and annotation.</title>
        <authorList>
            <consortium name="The Broad Institute Genomics Platform"/>
            <consortium name="The Broad Institute Genome Sequencing Center for Infectious Disease"/>
            <person name="Wu L."/>
            <person name="Ma J."/>
        </authorList>
    </citation>
    <scope>NUCLEOTIDE SEQUENCE [LARGE SCALE GENOMIC DNA]</scope>
    <source>
        <strain evidence="2">CCUG 60742</strain>
    </source>
</reference>
<organism evidence="1 2">
    <name type="scientific">Mucilaginibacter lutimaris</name>
    <dbReference type="NCBI Taxonomy" id="931629"/>
    <lineage>
        <taxon>Bacteria</taxon>
        <taxon>Pseudomonadati</taxon>
        <taxon>Bacteroidota</taxon>
        <taxon>Sphingobacteriia</taxon>
        <taxon>Sphingobacteriales</taxon>
        <taxon>Sphingobacteriaceae</taxon>
        <taxon>Mucilaginibacter</taxon>
    </lineage>
</organism>
<keyword evidence="2" id="KW-1185">Reference proteome</keyword>
<evidence type="ECO:0008006" key="3">
    <source>
        <dbReference type="Google" id="ProtNLM"/>
    </source>
</evidence>
<evidence type="ECO:0000313" key="1">
    <source>
        <dbReference type="EMBL" id="MFD0765426.1"/>
    </source>
</evidence>